<feature type="region of interest" description="Disordered" evidence="1">
    <location>
        <begin position="51"/>
        <end position="75"/>
    </location>
</feature>
<evidence type="ECO:0000313" key="3">
    <source>
        <dbReference type="EMBL" id="GAA2621083.1"/>
    </source>
</evidence>
<feature type="compositionally biased region" description="Pro residues" evidence="1">
    <location>
        <begin position="56"/>
        <end position="66"/>
    </location>
</feature>
<evidence type="ECO:0000259" key="2">
    <source>
        <dbReference type="Pfam" id="PF13354"/>
    </source>
</evidence>
<feature type="domain" description="Beta-lactamase class A catalytic" evidence="2">
    <location>
        <begin position="152"/>
        <end position="293"/>
    </location>
</feature>
<dbReference type="InterPro" id="IPR012338">
    <property type="entry name" value="Beta-lactam/transpept-like"/>
</dbReference>
<dbReference type="Gene3D" id="3.40.710.10">
    <property type="entry name" value="DD-peptidase/beta-lactamase superfamily"/>
    <property type="match status" value="1"/>
</dbReference>
<keyword evidence="4" id="KW-1185">Reference proteome</keyword>
<dbReference type="SUPFAM" id="SSF56601">
    <property type="entry name" value="beta-lactamase/transpeptidase-like"/>
    <property type="match status" value="1"/>
</dbReference>
<dbReference type="PANTHER" id="PTHR35333:SF3">
    <property type="entry name" value="BETA-LACTAMASE-TYPE TRANSPEPTIDASE FOLD CONTAINING PROTEIN"/>
    <property type="match status" value="1"/>
</dbReference>
<dbReference type="Pfam" id="PF13354">
    <property type="entry name" value="Beta-lactamase2"/>
    <property type="match status" value="1"/>
</dbReference>
<dbReference type="EMBL" id="BAAATD010000010">
    <property type="protein sequence ID" value="GAA2621083.1"/>
    <property type="molecule type" value="Genomic_DNA"/>
</dbReference>
<evidence type="ECO:0000256" key="1">
    <source>
        <dbReference type="SAM" id="MobiDB-lite"/>
    </source>
</evidence>
<gene>
    <name evidence="3" type="ORF">GCM10010411_66220</name>
</gene>
<dbReference type="PANTHER" id="PTHR35333">
    <property type="entry name" value="BETA-LACTAMASE"/>
    <property type="match status" value="1"/>
</dbReference>
<comment type="caution">
    <text evidence="3">The sequence shown here is derived from an EMBL/GenBank/DDBJ whole genome shotgun (WGS) entry which is preliminary data.</text>
</comment>
<accession>A0ABN3QAG7</accession>
<reference evidence="3 4" key="1">
    <citation type="journal article" date="2019" name="Int. J. Syst. Evol. Microbiol.">
        <title>The Global Catalogue of Microorganisms (GCM) 10K type strain sequencing project: providing services to taxonomists for standard genome sequencing and annotation.</title>
        <authorList>
            <consortium name="The Broad Institute Genomics Platform"/>
            <consortium name="The Broad Institute Genome Sequencing Center for Infectious Disease"/>
            <person name="Wu L."/>
            <person name="Ma J."/>
        </authorList>
    </citation>
    <scope>NUCLEOTIDE SEQUENCE [LARGE SCALE GENOMIC DNA]</scope>
    <source>
        <strain evidence="3 4">JCM 6833</strain>
    </source>
</reference>
<sequence length="323" mass="33494">MGDRVSLAAAVRARPAAAALVIVLVATGGSSRPADAGSCCARPAGHSSADAAVLEPPAPAPAPPPSAGRRAPARPVLTGAARKKLTRSLERYLGGRSGTVSVAVTDLTTGLGYAFHGSRQVATASTVKVAILMALLLRAQRAKRALSPLERSLAAAMIKTSDNGAATTLWHMVGGSAGMASAYRRFGLRRTTPGNGDYWGSTTTTAIEQIRLLRALTLRTSPLNARNRRHVLELMASVAPEQAWGVSAAAVRGDTVALKNGWQPRKSDGGLYAINTMGRVRGAAHDFLIAVMTSRNVSSAAGIDTVERVAQLVTNALRKAGHV</sequence>
<dbReference type="RefSeq" id="WP_344546412.1">
    <property type="nucleotide sequence ID" value="NZ_BAAATD010000010.1"/>
</dbReference>
<proteinExistence type="predicted"/>
<organism evidence="3 4">
    <name type="scientific">Actinomadura fulvescens</name>
    <dbReference type="NCBI Taxonomy" id="46160"/>
    <lineage>
        <taxon>Bacteria</taxon>
        <taxon>Bacillati</taxon>
        <taxon>Actinomycetota</taxon>
        <taxon>Actinomycetes</taxon>
        <taxon>Streptosporangiales</taxon>
        <taxon>Thermomonosporaceae</taxon>
        <taxon>Actinomadura</taxon>
    </lineage>
</organism>
<protein>
    <recommendedName>
        <fullName evidence="2">Beta-lactamase class A catalytic domain-containing protein</fullName>
    </recommendedName>
</protein>
<dbReference type="Proteomes" id="UP001501509">
    <property type="component" value="Unassembled WGS sequence"/>
</dbReference>
<name>A0ABN3QAG7_9ACTN</name>
<dbReference type="InterPro" id="IPR000871">
    <property type="entry name" value="Beta-lactam_class-A"/>
</dbReference>
<dbReference type="InterPro" id="IPR045155">
    <property type="entry name" value="Beta-lactam_cat"/>
</dbReference>
<evidence type="ECO:0000313" key="4">
    <source>
        <dbReference type="Proteomes" id="UP001501509"/>
    </source>
</evidence>